<evidence type="ECO:0000256" key="3">
    <source>
        <dbReference type="ARBA" id="ARBA00022692"/>
    </source>
</evidence>
<dbReference type="Gene3D" id="1.20.144.10">
    <property type="entry name" value="Phosphatidic acid phosphatase type 2/haloperoxidase"/>
    <property type="match status" value="1"/>
</dbReference>
<dbReference type="InterPro" id="IPR036938">
    <property type="entry name" value="PAP2/HPO_sf"/>
</dbReference>
<accession>A0A5C3QZC4</accession>
<evidence type="ECO:0000313" key="9">
    <source>
        <dbReference type="EMBL" id="TFL07365.1"/>
    </source>
</evidence>
<proteinExistence type="inferred from homology"/>
<feature type="region of interest" description="Disordered" evidence="6">
    <location>
        <begin position="253"/>
        <end position="339"/>
    </location>
</feature>
<protein>
    <submittedName>
        <fullName evidence="9">PAP2-domain-containing protein</fullName>
    </submittedName>
</protein>
<dbReference type="SUPFAM" id="SSF48317">
    <property type="entry name" value="Acid phosphatase/Vanadium-dependent haloperoxidase"/>
    <property type="match status" value="1"/>
</dbReference>
<feature type="transmembrane region" description="Helical" evidence="7">
    <location>
        <begin position="163"/>
        <end position="184"/>
    </location>
</feature>
<dbReference type="GO" id="GO:0006644">
    <property type="term" value="P:phospholipid metabolic process"/>
    <property type="evidence" value="ECO:0007669"/>
    <property type="project" value="InterPro"/>
</dbReference>
<feature type="transmembrane region" description="Helical" evidence="7">
    <location>
        <begin position="65"/>
        <end position="86"/>
    </location>
</feature>
<evidence type="ECO:0000256" key="2">
    <source>
        <dbReference type="ARBA" id="ARBA00008816"/>
    </source>
</evidence>
<organism evidence="9 10">
    <name type="scientific">Pterulicium gracile</name>
    <dbReference type="NCBI Taxonomy" id="1884261"/>
    <lineage>
        <taxon>Eukaryota</taxon>
        <taxon>Fungi</taxon>
        <taxon>Dikarya</taxon>
        <taxon>Basidiomycota</taxon>
        <taxon>Agaricomycotina</taxon>
        <taxon>Agaricomycetes</taxon>
        <taxon>Agaricomycetidae</taxon>
        <taxon>Agaricales</taxon>
        <taxon>Pleurotineae</taxon>
        <taxon>Pterulaceae</taxon>
        <taxon>Pterulicium</taxon>
    </lineage>
</organism>
<keyword evidence="3 7" id="KW-0812">Transmembrane</keyword>
<dbReference type="OrthoDB" id="8907274at2759"/>
<feature type="transmembrane region" description="Helical" evidence="7">
    <location>
        <begin position="226"/>
        <end position="245"/>
    </location>
</feature>
<evidence type="ECO:0000256" key="1">
    <source>
        <dbReference type="ARBA" id="ARBA00004141"/>
    </source>
</evidence>
<evidence type="ECO:0000256" key="4">
    <source>
        <dbReference type="ARBA" id="ARBA00022989"/>
    </source>
</evidence>
<feature type="domain" description="Phosphatidic acid phosphatase type 2/haloperoxidase" evidence="8">
    <location>
        <begin position="98"/>
        <end position="241"/>
    </location>
</feature>
<evidence type="ECO:0000259" key="8">
    <source>
        <dbReference type="SMART" id="SM00014"/>
    </source>
</evidence>
<dbReference type="SMART" id="SM00014">
    <property type="entry name" value="acidPPc"/>
    <property type="match status" value="1"/>
</dbReference>
<dbReference type="EMBL" id="ML178814">
    <property type="protein sequence ID" value="TFL07365.1"/>
    <property type="molecule type" value="Genomic_DNA"/>
</dbReference>
<dbReference type="Proteomes" id="UP000305067">
    <property type="component" value="Unassembled WGS sequence"/>
</dbReference>
<reference evidence="9 10" key="1">
    <citation type="journal article" date="2019" name="Nat. Ecol. Evol.">
        <title>Megaphylogeny resolves global patterns of mushroom evolution.</title>
        <authorList>
            <person name="Varga T."/>
            <person name="Krizsan K."/>
            <person name="Foldi C."/>
            <person name="Dima B."/>
            <person name="Sanchez-Garcia M."/>
            <person name="Sanchez-Ramirez S."/>
            <person name="Szollosi G.J."/>
            <person name="Szarkandi J.G."/>
            <person name="Papp V."/>
            <person name="Albert L."/>
            <person name="Andreopoulos W."/>
            <person name="Angelini C."/>
            <person name="Antonin V."/>
            <person name="Barry K.W."/>
            <person name="Bougher N.L."/>
            <person name="Buchanan P."/>
            <person name="Buyck B."/>
            <person name="Bense V."/>
            <person name="Catcheside P."/>
            <person name="Chovatia M."/>
            <person name="Cooper J."/>
            <person name="Damon W."/>
            <person name="Desjardin D."/>
            <person name="Finy P."/>
            <person name="Geml J."/>
            <person name="Haridas S."/>
            <person name="Hughes K."/>
            <person name="Justo A."/>
            <person name="Karasinski D."/>
            <person name="Kautmanova I."/>
            <person name="Kiss B."/>
            <person name="Kocsube S."/>
            <person name="Kotiranta H."/>
            <person name="LaButti K.M."/>
            <person name="Lechner B.E."/>
            <person name="Liimatainen K."/>
            <person name="Lipzen A."/>
            <person name="Lukacs Z."/>
            <person name="Mihaltcheva S."/>
            <person name="Morgado L.N."/>
            <person name="Niskanen T."/>
            <person name="Noordeloos M.E."/>
            <person name="Ohm R.A."/>
            <person name="Ortiz-Santana B."/>
            <person name="Ovrebo C."/>
            <person name="Racz N."/>
            <person name="Riley R."/>
            <person name="Savchenko A."/>
            <person name="Shiryaev A."/>
            <person name="Soop K."/>
            <person name="Spirin V."/>
            <person name="Szebenyi C."/>
            <person name="Tomsovsky M."/>
            <person name="Tulloss R.E."/>
            <person name="Uehling J."/>
            <person name="Grigoriev I.V."/>
            <person name="Vagvolgyi C."/>
            <person name="Papp T."/>
            <person name="Martin F.M."/>
            <person name="Miettinen O."/>
            <person name="Hibbett D.S."/>
            <person name="Nagy L.G."/>
        </authorList>
    </citation>
    <scope>NUCLEOTIDE SEQUENCE [LARGE SCALE GENOMIC DNA]</scope>
    <source>
        <strain evidence="9 10">CBS 309.79</strain>
    </source>
</reference>
<dbReference type="STRING" id="1884261.A0A5C3QZC4"/>
<dbReference type="InterPro" id="IPR043216">
    <property type="entry name" value="PAP-like"/>
</dbReference>
<dbReference type="PANTHER" id="PTHR10165:SF35">
    <property type="entry name" value="RE23632P"/>
    <property type="match status" value="1"/>
</dbReference>
<dbReference type="Pfam" id="PF01569">
    <property type="entry name" value="PAP2"/>
    <property type="match status" value="1"/>
</dbReference>
<comment type="similarity">
    <text evidence="2">Belongs to the PA-phosphatase related phosphoesterase family.</text>
</comment>
<name>A0A5C3QZC4_9AGAR</name>
<dbReference type="InterPro" id="IPR000326">
    <property type="entry name" value="PAP2/HPO"/>
</dbReference>
<keyword evidence="5 7" id="KW-0472">Membrane</keyword>
<keyword evidence="4 7" id="KW-1133">Transmembrane helix</keyword>
<dbReference type="FunFam" id="1.20.144.10:FF:000017">
    <property type="entry name" value="Diacylglycerol pyrophosphate phosphatase 1"/>
    <property type="match status" value="1"/>
</dbReference>
<dbReference type="GO" id="GO:0016020">
    <property type="term" value="C:membrane"/>
    <property type="evidence" value="ECO:0007669"/>
    <property type="project" value="UniProtKB-SubCell"/>
</dbReference>
<dbReference type="CDD" id="cd03390">
    <property type="entry name" value="PAP2_containing_1_like"/>
    <property type="match status" value="1"/>
</dbReference>
<dbReference type="AlphaFoldDB" id="A0A5C3QZC4"/>
<evidence type="ECO:0000256" key="6">
    <source>
        <dbReference type="SAM" id="MobiDB-lite"/>
    </source>
</evidence>
<sequence length="339" mass="38396">MHSSDTNFPLSRHLLYSYAPDWICTVVFSAAFLSLETIDGFRREFSVEDQAISHPYAVHERVPNFALYMVCLVAPFILQAAVNYWTVRSFWDSHNSSLGLVLALALTGSITQVTKVTVGRPRPDLLDRCQPPPGLSDPEYKLFDSSICTQTNLRIMRDGFRSFPSGHSSMSFAGLGFFAFYLAGKVHLFDRRGTAPKAWVSLTPFIGAALVAISRTMDYRHHWQDVLVGSVLGTIMAYFSYRLYYPPLTSKHSHQPYAPRGSIPLEPDYGDDEAEELLPHHSRRNSWEEHRQDGTNESSVVPGTVRRGEAAHLEEYWRDSRETSQHPPRVSTDRGDQRV</sequence>
<feature type="compositionally biased region" description="Basic and acidic residues" evidence="6">
    <location>
        <begin position="285"/>
        <end position="294"/>
    </location>
</feature>
<feature type="transmembrane region" description="Helical" evidence="7">
    <location>
        <begin position="15"/>
        <end position="35"/>
    </location>
</feature>
<comment type="subcellular location">
    <subcellularLocation>
        <location evidence="1">Membrane</location>
        <topology evidence="1">Multi-pass membrane protein</topology>
    </subcellularLocation>
</comment>
<feature type="compositionally biased region" description="Basic and acidic residues" evidence="6">
    <location>
        <begin position="306"/>
        <end position="324"/>
    </location>
</feature>
<evidence type="ECO:0000313" key="10">
    <source>
        <dbReference type="Proteomes" id="UP000305067"/>
    </source>
</evidence>
<dbReference type="GO" id="GO:0046839">
    <property type="term" value="P:phospholipid dephosphorylation"/>
    <property type="evidence" value="ECO:0007669"/>
    <property type="project" value="TreeGrafter"/>
</dbReference>
<evidence type="ECO:0000256" key="7">
    <source>
        <dbReference type="SAM" id="Phobius"/>
    </source>
</evidence>
<feature type="transmembrane region" description="Helical" evidence="7">
    <location>
        <begin position="196"/>
        <end position="214"/>
    </location>
</feature>
<dbReference type="GO" id="GO:0008195">
    <property type="term" value="F:phosphatidate phosphatase activity"/>
    <property type="evidence" value="ECO:0007669"/>
    <property type="project" value="TreeGrafter"/>
</dbReference>
<keyword evidence="10" id="KW-1185">Reference proteome</keyword>
<evidence type="ECO:0000256" key="5">
    <source>
        <dbReference type="ARBA" id="ARBA00023136"/>
    </source>
</evidence>
<gene>
    <name evidence="9" type="ORF">BDV98DRAFT_520150</name>
</gene>
<dbReference type="PANTHER" id="PTHR10165">
    <property type="entry name" value="LIPID PHOSPHATE PHOSPHATASE"/>
    <property type="match status" value="1"/>
</dbReference>